<reference evidence="1" key="1">
    <citation type="submission" date="2021-01" db="EMBL/GenBank/DDBJ databases">
        <authorList>
            <person name="Corre E."/>
            <person name="Pelletier E."/>
            <person name="Niang G."/>
            <person name="Scheremetjew M."/>
            <person name="Finn R."/>
            <person name="Kale V."/>
            <person name="Holt S."/>
            <person name="Cochrane G."/>
            <person name="Meng A."/>
            <person name="Brown T."/>
            <person name="Cohen L."/>
        </authorList>
    </citation>
    <scope>NUCLEOTIDE SEQUENCE</scope>
    <source>
        <strain evidence="1">CCMP3105</strain>
    </source>
</reference>
<protein>
    <submittedName>
        <fullName evidence="1">Uncharacterized protein</fullName>
    </submittedName>
</protein>
<name>A0A7S4V7Z0_9DINO</name>
<dbReference type="AlphaFoldDB" id="A0A7S4V7Z0"/>
<accession>A0A7S4V7Z0</accession>
<gene>
    <name evidence="1" type="ORF">AMON00008_LOCUS26171</name>
</gene>
<evidence type="ECO:0000313" key="1">
    <source>
        <dbReference type="EMBL" id="CAE4594999.1"/>
    </source>
</evidence>
<proteinExistence type="predicted"/>
<dbReference type="EMBL" id="HBNR01037926">
    <property type="protein sequence ID" value="CAE4594999.1"/>
    <property type="molecule type" value="Transcribed_RNA"/>
</dbReference>
<organism evidence="1">
    <name type="scientific">Alexandrium monilatum</name>
    <dbReference type="NCBI Taxonomy" id="311494"/>
    <lineage>
        <taxon>Eukaryota</taxon>
        <taxon>Sar</taxon>
        <taxon>Alveolata</taxon>
        <taxon>Dinophyceae</taxon>
        <taxon>Gonyaulacales</taxon>
        <taxon>Pyrocystaceae</taxon>
        <taxon>Alexandrium</taxon>
    </lineage>
</organism>
<sequence length="257" mass="26975">MVFLSQANDCLCGAFAGVRRHSMSAGKPGPAARTPAQLPGSTELPARLAAELQATGCNNNHHCALVGVAGPILAALLGAADGFGFDEGKRARLHIACRRELRQLARVVGPQAASPKALGWASVGRAARAEPFETALGWCSTPAVPTYGVGVRLALGLLREGDPARQMATDLAWVFRLLCARARICDQKQAPMIFAACDALCGSKDVGERLERAMDLGMRRNRSESLNAVLDEPVWGGLEGNAAGGGVEMTRRTSAGF</sequence>